<evidence type="ECO:0000256" key="3">
    <source>
        <dbReference type="ARBA" id="ARBA00023136"/>
    </source>
</evidence>
<accession>A0A1H3NSX6</accession>
<dbReference type="InterPro" id="IPR036259">
    <property type="entry name" value="MFS_trans_sf"/>
</dbReference>
<dbReference type="InterPro" id="IPR020846">
    <property type="entry name" value="MFS_dom"/>
</dbReference>
<dbReference type="Gene3D" id="1.20.1250.20">
    <property type="entry name" value="MFS general substrate transporter like domains"/>
    <property type="match status" value="1"/>
</dbReference>
<keyword evidence="7" id="KW-1185">Reference proteome</keyword>
<feature type="transmembrane region" description="Helical" evidence="4">
    <location>
        <begin position="74"/>
        <end position="96"/>
    </location>
</feature>
<evidence type="ECO:0000256" key="4">
    <source>
        <dbReference type="SAM" id="Phobius"/>
    </source>
</evidence>
<protein>
    <recommendedName>
        <fullName evidence="5">Major facilitator superfamily (MFS) profile domain-containing protein</fullName>
    </recommendedName>
</protein>
<keyword evidence="1 4" id="KW-0812">Transmembrane</keyword>
<gene>
    <name evidence="6" type="ORF">SAMN05444340_13013</name>
</gene>
<dbReference type="STRING" id="321339.SAMN05444340_13013"/>
<evidence type="ECO:0000313" key="7">
    <source>
        <dbReference type="Proteomes" id="UP000199286"/>
    </source>
</evidence>
<evidence type="ECO:0000259" key="5">
    <source>
        <dbReference type="PROSITE" id="PS50850"/>
    </source>
</evidence>
<feature type="transmembrane region" description="Helical" evidence="4">
    <location>
        <begin position="108"/>
        <end position="136"/>
    </location>
</feature>
<dbReference type="AlphaFoldDB" id="A0A1H3NSX6"/>
<organism evidence="6 7">
    <name type="scientific">Citreimonas salinaria</name>
    <dbReference type="NCBI Taxonomy" id="321339"/>
    <lineage>
        <taxon>Bacteria</taxon>
        <taxon>Pseudomonadati</taxon>
        <taxon>Pseudomonadota</taxon>
        <taxon>Alphaproteobacteria</taxon>
        <taxon>Rhodobacterales</taxon>
        <taxon>Roseobacteraceae</taxon>
        <taxon>Citreimonas</taxon>
    </lineage>
</organism>
<feature type="domain" description="Major facilitator superfamily (MFS) profile" evidence="5">
    <location>
        <begin position="1"/>
        <end position="153"/>
    </location>
</feature>
<sequence>MRSQFRVTAVLAAAEPGKPGRHCRMGGGQSHQAVLEPLRGGFRRNGHRLRPGRMGFGLFVPEFRSVFSMSTSTVGFVSSLGFLGFFIGLLIAQALLDRRGPGAPVLSGLAAATIGMGIIALAPGVPVLAIGVFLAVPAPASHGRRSTTPFTGR</sequence>
<keyword evidence="2 4" id="KW-1133">Transmembrane helix</keyword>
<evidence type="ECO:0000256" key="2">
    <source>
        <dbReference type="ARBA" id="ARBA00022989"/>
    </source>
</evidence>
<keyword evidence="3 4" id="KW-0472">Membrane</keyword>
<name>A0A1H3NSX6_9RHOB</name>
<reference evidence="6 7" key="1">
    <citation type="submission" date="2016-10" db="EMBL/GenBank/DDBJ databases">
        <authorList>
            <person name="de Groot N.N."/>
        </authorList>
    </citation>
    <scope>NUCLEOTIDE SEQUENCE [LARGE SCALE GENOMIC DNA]</scope>
    <source>
        <strain evidence="6 7">DSM 26880</strain>
    </source>
</reference>
<evidence type="ECO:0000256" key="1">
    <source>
        <dbReference type="ARBA" id="ARBA00022692"/>
    </source>
</evidence>
<dbReference type="EMBL" id="FNPF01000030">
    <property type="protein sequence ID" value="SDY91934.1"/>
    <property type="molecule type" value="Genomic_DNA"/>
</dbReference>
<evidence type="ECO:0000313" key="6">
    <source>
        <dbReference type="EMBL" id="SDY91934.1"/>
    </source>
</evidence>
<dbReference type="GO" id="GO:0022857">
    <property type="term" value="F:transmembrane transporter activity"/>
    <property type="evidence" value="ECO:0007669"/>
    <property type="project" value="InterPro"/>
</dbReference>
<dbReference type="PROSITE" id="PS50850">
    <property type="entry name" value="MFS"/>
    <property type="match status" value="1"/>
</dbReference>
<proteinExistence type="predicted"/>
<dbReference type="Proteomes" id="UP000199286">
    <property type="component" value="Unassembled WGS sequence"/>
</dbReference>
<dbReference type="SUPFAM" id="SSF103473">
    <property type="entry name" value="MFS general substrate transporter"/>
    <property type="match status" value="1"/>
</dbReference>